<organism evidence="13 14">
    <name type="scientific">Listeria weihenstephanensis</name>
    <dbReference type="NCBI Taxonomy" id="1006155"/>
    <lineage>
        <taxon>Bacteria</taxon>
        <taxon>Bacillati</taxon>
        <taxon>Bacillota</taxon>
        <taxon>Bacilli</taxon>
        <taxon>Bacillales</taxon>
        <taxon>Listeriaceae</taxon>
        <taxon>Listeria</taxon>
    </lineage>
</organism>
<dbReference type="InterPro" id="IPR033749">
    <property type="entry name" value="Polyprenyl_synt_CS"/>
</dbReference>
<evidence type="ECO:0000313" key="13">
    <source>
        <dbReference type="EMBL" id="AQY51085.1"/>
    </source>
</evidence>
<keyword evidence="6" id="KW-0479">Metal-binding</keyword>
<name>A0A1S7FUS3_9LIST</name>
<evidence type="ECO:0000256" key="3">
    <source>
        <dbReference type="ARBA" id="ARBA00012439"/>
    </source>
</evidence>
<comment type="catalytic activity">
    <reaction evidence="11">
        <text>isopentenyl diphosphate + (2E)-geranyl diphosphate = (2E,6E)-farnesyl diphosphate + diphosphate</text>
        <dbReference type="Rhea" id="RHEA:19361"/>
        <dbReference type="ChEBI" id="CHEBI:33019"/>
        <dbReference type="ChEBI" id="CHEBI:58057"/>
        <dbReference type="ChEBI" id="CHEBI:128769"/>
        <dbReference type="ChEBI" id="CHEBI:175763"/>
        <dbReference type="EC" id="2.5.1.10"/>
    </reaction>
</comment>
<dbReference type="PROSITE" id="PS00723">
    <property type="entry name" value="POLYPRENYL_SYNTHASE_1"/>
    <property type="match status" value="1"/>
</dbReference>
<dbReference type="PANTHER" id="PTHR43281">
    <property type="entry name" value="FARNESYL DIPHOSPHATE SYNTHASE"/>
    <property type="match status" value="1"/>
</dbReference>
<proteinExistence type="inferred from homology"/>
<accession>A0A1S7FUS3</accession>
<dbReference type="GO" id="GO:0004337">
    <property type="term" value="F:(2E,6E)-farnesyl diphosphate synthase activity"/>
    <property type="evidence" value="ECO:0007669"/>
    <property type="project" value="UniProtKB-EC"/>
</dbReference>
<sequence length="293" mass="31835">MMTFEQFMQHYKQETENCMKNAIVATNSDQKLEQSMIYSLEAGGKRIRPLLVLATIIAYGREPELGYQTAAAMEMIHTYSLIHDDLPAMDNDDYRRGKLTNHKVYGEATAILAGDALLTKAFEMIVSDVTLTATIKVDLIQLFAKNAGANGMVGGQQADILGENRTLSLSELESIHRRKTGALLSASVLSGAIIAGASEDDKKVLEKFAHHIGIAFQICDDILDVIGDAQKMGKKTGADSELQKSTYPALLSLEGAKQALAEHTDLAKQALGTLDIDATFLLGLTDLIAVRDF</sequence>
<keyword evidence="14" id="KW-1185">Reference proteome</keyword>
<comment type="similarity">
    <text evidence="2 12">Belongs to the FPP/GGPP synthase family.</text>
</comment>
<dbReference type="Proteomes" id="UP000223060">
    <property type="component" value="Chromosome"/>
</dbReference>
<dbReference type="KEGG" id="lwi:UE46_08535"/>
<evidence type="ECO:0000313" key="14">
    <source>
        <dbReference type="Proteomes" id="UP000223060"/>
    </source>
</evidence>
<evidence type="ECO:0000256" key="7">
    <source>
        <dbReference type="ARBA" id="ARBA00022842"/>
    </source>
</evidence>
<dbReference type="AlphaFoldDB" id="A0A1S7FUS3"/>
<dbReference type="PANTHER" id="PTHR43281:SF1">
    <property type="entry name" value="FARNESYL DIPHOSPHATE SYNTHASE"/>
    <property type="match status" value="1"/>
</dbReference>
<comment type="cofactor">
    <cofactor evidence="1">
        <name>Mg(2+)</name>
        <dbReference type="ChEBI" id="CHEBI:18420"/>
    </cofactor>
</comment>
<evidence type="ECO:0000256" key="8">
    <source>
        <dbReference type="ARBA" id="ARBA00023229"/>
    </source>
</evidence>
<dbReference type="SUPFAM" id="SSF48576">
    <property type="entry name" value="Terpenoid synthases"/>
    <property type="match status" value="1"/>
</dbReference>
<dbReference type="EMBL" id="CP011102">
    <property type="protein sequence ID" value="AQY51085.1"/>
    <property type="molecule type" value="Genomic_DNA"/>
</dbReference>
<dbReference type="SFLD" id="SFLDG01017">
    <property type="entry name" value="Polyprenyl_Transferase_Like"/>
    <property type="match status" value="1"/>
</dbReference>
<evidence type="ECO:0000256" key="11">
    <source>
        <dbReference type="ARBA" id="ARBA00049399"/>
    </source>
</evidence>
<evidence type="ECO:0000256" key="4">
    <source>
        <dbReference type="ARBA" id="ARBA00015100"/>
    </source>
</evidence>
<evidence type="ECO:0000256" key="9">
    <source>
        <dbReference type="ARBA" id="ARBA00032380"/>
    </source>
</evidence>
<keyword evidence="5 12" id="KW-0808">Transferase</keyword>
<dbReference type="InterPro" id="IPR008949">
    <property type="entry name" value="Isoprenoid_synthase_dom_sf"/>
</dbReference>
<protein>
    <recommendedName>
        <fullName evidence="4">Farnesyl diphosphate synthase</fullName>
        <ecNumber evidence="3">2.5.1.10</ecNumber>
    </recommendedName>
    <alternativeName>
        <fullName evidence="10">(2E,6E)-farnesyl diphosphate synthase</fullName>
    </alternativeName>
    <alternativeName>
        <fullName evidence="9">Geranyltranstransferase</fullName>
    </alternativeName>
</protein>
<dbReference type="CDD" id="cd00685">
    <property type="entry name" value="Trans_IPPS_HT"/>
    <property type="match status" value="1"/>
</dbReference>
<dbReference type="Gene3D" id="1.10.600.10">
    <property type="entry name" value="Farnesyl Diphosphate Synthase"/>
    <property type="match status" value="1"/>
</dbReference>
<dbReference type="InterPro" id="IPR053378">
    <property type="entry name" value="Prenyl_diphosphate_synthase"/>
</dbReference>
<evidence type="ECO:0000256" key="1">
    <source>
        <dbReference type="ARBA" id="ARBA00001946"/>
    </source>
</evidence>
<dbReference type="GO" id="GO:0005737">
    <property type="term" value="C:cytoplasm"/>
    <property type="evidence" value="ECO:0007669"/>
    <property type="project" value="UniProtKB-ARBA"/>
</dbReference>
<evidence type="ECO:0000256" key="2">
    <source>
        <dbReference type="ARBA" id="ARBA00006706"/>
    </source>
</evidence>
<evidence type="ECO:0000256" key="12">
    <source>
        <dbReference type="RuleBase" id="RU004466"/>
    </source>
</evidence>
<dbReference type="PROSITE" id="PS00444">
    <property type="entry name" value="POLYPRENYL_SYNTHASE_2"/>
    <property type="match status" value="1"/>
</dbReference>
<dbReference type="InterPro" id="IPR000092">
    <property type="entry name" value="Polyprenyl_synt"/>
</dbReference>
<dbReference type="Pfam" id="PF00348">
    <property type="entry name" value="polyprenyl_synt"/>
    <property type="match status" value="1"/>
</dbReference>
<dbReference type="EC" id="2.5.1.10" evidence="3"/>
<dbReference type="RefSeq" id="WP_036062361.1">
    <property type="nucleotide sequence ID" value="NZ_CP011102.1"/>
</dbReference>
<keyword evidence="7" id="KW-0460">Magnesium</keyword>
<dbReference type="FunFam" id="1.10.600.10:FF:000001">
    <property type="entry name" value="Geranylgeranyl diphosphate synthase"/>
    <property type="match status" value="1"/>
</dbReference>
<evidence type="ECO:0000256" key="5">
    <source>
        <dbReference type="ARBA" id="ARBA00022679"/>
    </source>
</evidence>
<dbReference type="SFLD" id="SFLDS00005">
    <property type="entry name" value="Isoprenoid_Synthase_Type_I"/>
    <property type="match status" value="1"/>
</dbReference>
<gene>
    <name evidence="13" type="ORF">UE46_08535</name>
</gene>
<dbReference type="GO" id="GO:0046872">
    <property type="term" value="F:metal ion binding"/>
    <property type="evidence" value="ECO:0007669"/>
    <property type="project" value="UniProtKB-KW"/>
</dbReference>
<dbReference type="NCBIfam" id="NF045485">
    <property type="entry name" value="FPPsyn"/>
    <property type="match status" value="1"/>
</dbReference>
<evidence type="ECO:0000256" key="6">
    <source>
        <dbReference type="ARBA" id="ARBA00022723"/>
    </source>
</evidence>
<keyword evidence="8" id="KW-0414">Isoprene biosynthesis</keyword>
<reference evidence="14" key="1">
    <citation type="submission" date="2015-03" db="EMBL/GenBank/DDBJ databases">
        <authorList>
            <person name="Ferrari E."/>
            <person name="Walter M.C."/>
            <person name="Huptas C."/>
            <person name="Scherer S."/>
            <person name="Mueller-Herbst S."/>
        </authorList>
    </citation>
    <scope>NUCLEOTIDE SEQUENCE [LARGE SCALE GENOMIC DNA]</scope>
    <source>
        <strain evidence="14">LWP01</strain>
    </source>
</reference>
<evidence type="ECO:0000256" key="10">
    <source>
        <dbReference type="ARBA" id="ARBA00032873"/>
    </source>
</evidence>
<dbReference type="GO" id="GO:0016114">
    <property type="term" value="P:terpenoid biosynthetic process"/>
    <property type="evidence" value="ECO:0007669"/>
    <property type="project" value="UniProtKB-ARBA"/>
</dbReference>